<dbReference type="EMBL" id="PDYF01000008">
    <property type="protein sequence ID" value="PHU35625.1"/>
    <property type="molecule type" value="Genomic_DNA"/>
</dbReference>
<reference evidence="3 4" key="1">
    <citation type="submission" date="2017-10" db="EMBL/GenBank/DDBJ databases">
        <title>Resolving the taxonomy of Roseburia spp., Eubacterium rectale and Agathobacter spp. through phylogenomic analysis.</title>
        <authorList>
            <person name="Sheridan P.O."/>
            <person name="Walker A.W."/>
            <person name="Duncan S.H."/>
            <person name="Scott K.P."/>
            <person name="Toole P.W.O."/>
            <person name="Luis P."/>
            <person name="Flint H.J."/>
        </authorList>
    </citation>
    <scope>NUCLEOTIDE SEQUENCE [LARGE SCALE GENOMIC DNA]</scope>
    <source>
        <strain evidence="3 4">JK626</strain>
    </source>
</reference>
<evidence type="ECO:0000313" key="4">
    <source>
        <dbReference type="Proteomes" id="UP000225889"/>
    </source>
</evidence>
<feature type="domain" description="Zinc-ribbon" evidence="2">
    <location>
        <begin position="2"/>
        <end position="23"/>
    </location>
</feature>
<keyword evidence="1" id="KW-0812">Transmembrane</keyword>
<evidence type="ECO:0000256" key="1">
    <source>
        <dbReference type="SAM" id="Phobius"/>
    </source>
</evidence>
<dbReference type="RefSeq" id="WP_099391422.1">
    <property type="nucleotide sequence ID" value="NZ_PDYF01000008.1"/>
</dbReference>
<feature type="transmembrane region" description="Helical" evidence="1">
    <location>
        <begin position="97"/>
        <end position="121"/>
    </location>
</feature>
<dbReference type="InterPro" id="IPR026870">
    <property type="entry name" value="Zinc_ribbon_dom"/>
</dbReference>
<comment type="caution">
    <text evidence="3">The sequence shown here is derived from an EMBL/GenBank/DDBJ whole genome shotgun (WGS) entry which is preliminary data.</text>
</comment>
<protein>
    <recommendedName>
        <fullName evidence="2">Zinc-ribbon domain-containing protein</fullName>
    </recommendedName>
</protein>
<evidence type="ECO:0000313" key="3">
    <source>
        <dbReference type="EMBL" id="PHU35625.1"/>
    </source>
</evidence>
<dbReference type="Pfam" id="PF13240">
    <property type="entry name" value="Zn_Ribbon_1"/>
    <property type="match status" value="1"/>
</dbReference>
<gene>
    <name evidence="3" type="ORF">CSX01_03225</name>
</gene>
<name>A0A2G3DXN8_9FIRM</name>
<dbReference type="Proteomes" id="UP000225889">
    <property type="component" value="Unassembled WGS sequence"/>
</dbReference>
<keyword evidence="1" id="KW-1133">Transmembrane helix</keyword>
<reference evidence="3 4" key="2">
    <citation type="submission" date="2017-10" db="EMBL/GenBank/DDBJ databases">
        <authorList>
            <person name="Banno H."/>
            <person name="Chua N.-H."/>
        </authorList>
    </citation>
    <scope>NUCLEOTIDE SEQUENCE [LARGE SCALE GENOMIC DNA]</scope>
    <source>
        <strain evidence="3 4">JK626</strain>
    </source>
</reference>
<accession>A0A2G3DXN8</accession>
<sequence>MFCENCGTKLEDGTLFCTNCGAKQDVPEVAPEFTPEEPVASEVVSEVASEVSAEATPEVAPQPAVAPQPVVTPQPTVAPQPQVAAPKKPSFFKKIPTWGYIVGGIVLVALIVGACFLFKFVNEKRHTVNVADYLTVEFEGYDTVGKATVELDEEFWEVVYEKASFKDKSRYEKEDYFTSYFTEAEYMESEIGPWFSYEIDKSSKLSNGDEVKVEYKVKAEKIKKKYGVIIKAETQKFTVDGLKECDTFDPFEDIEIKYTGVSGNGEVEYEIVNDRDVYDDVTFSFDEDYYLEEGDEITLTFGPYYDEDELLEYCAENYGCIPTATEKKYTVEGLGSYVKDANEINETNAADMISEATENIKEDFEDSVGDKYTLENVEYIGAMVADDDGYAETFFAFKLTVSNGSKTVDAYVYNQYYKVVISADKATCSYEYDEGPSYSIYESVDELKDSLSYYDRYYDTTYTF</sequence>
<dbReference type="AlphaFoldDB" id="A0A2G3DXN8"/>
<evidence type="ECO:0000259" key="2">
    <source>
        <dbReference type="Pfam" id="PF13240"/>
    </source>
</evidence>
<proteinExistence type="predicted"/>
<keyword evidence="1" id="KW-0472">Membrane</keyword>
<organism evidence="3 4">
    <name type="scientific">Pseudobutyrivibrio ruminis</name>
    <dbReference type="NCBI Taxonomy" id="46206"/>
    <lineage>
        <taxon>Bacteria</taxon>
        <taxon>Bacillati</taxon>
        <taxon>Bacillota</taxon>
        <taxon>Clostridia</taxon>
        <taxon>Lachnospirales</taxon>
        <taxon>Lachnospiraceae</taxon>
        <taxon>Pseudobutyrivibrio</taxon>
    </lineage>
</organism>